<evidence type="ECO:0000259" key="6">
    <source>
        <dbReference type="PROSITE" id="PS50114"/>
    </source>
</evidence>
<accession>A0AAD7V268</accession>
<dbReference type="CDD" id="cd00202">
    <property type="entry name" value="ZnF_GATA"/>
    <property type="match status" value="1"/>
</dbReference>
<evidence type="ECO:0000313" key="7">
    <source>
        <dbReference type="EMBL" id="KAJ8657445.1"/>
    </source>
</evidence>
<dbReference type="GO" id="GO:0008270">
    <property type="term" value="F:zinc ion binding"/>
    <property type="evidence" value="ECO:0007669"/>
    <property type="project" value="UniProtKB-KW"/>
</dbReference>
<keyword evidence="2 4" id="KW-0863">Zinc-finger</keyword>
<evidence type="ECO:0000313" key="8">
    <source>
        <dbReference type="Proteomes" id="UP001234581"/>
    </source>
</evidence>
<evidence type="ECO:0000256" key="4">
    <source>
        <dbReference type="PROSITE-ProRule" id="PRU00094"/>
    </source>
</evidence>
<sequence length="672" mass="75269">MSTSAIIAARKRIETSLRNYDLPADKEPQSSTIVHENAKNGSLLLSLLQSRLNWMHSVFVKYRADTTQQIRRAPNTRKKWPNMRYLGTCTVELGTHLFHDTAFYEAVRTEPWSALAEAAGHPIPNIAMQDDNSNNNNKSNQDTNDNDVVMEEKDGNNATIDHHRKELVYSDIVMEFKEVPGERVLFPKDIIVQVTSVPAPFELMGSFLLPLDPHVADDFFLDPKEKLKRWGKDSNIPEVRDLADLLNKTRSKSASPPPPAPPSESCQPVNMRLRNVDAELLHAILSNVHPAEKVRDEMVVRMKQATPNRSYLQHSEPSSDKSIEELIQKANTVPEIVSGPVLAEKKRNELLNAIRLGKRPRSDQPDEASPSKGKQAAVKDDGIRRCLYCSTKVTAMWRRGPEGGGTLCNGCGLLWEQGKILKGAPVISKEEERQRLREQWEKARELHEEKERERELQRQKQEATKAVKTEKASKVGLYAAQILQASTPTSTSQKTISPIQPAPTTTTTTITTTSTSDIHPPPPTTEPKKERPSLLYNSQQGIQLPTLAIHFTPSLTFAHPNCSVTLMESCFSIRLAREGYESATFEISKKHLQESQFDLCEDGSGTTMQLTMTCIPTGGSSVHLFDTDLLIPNDPSHKMAIKFLEKMDPNEGAVVKRILQKWLETPTLSDCT</sequence>
<protein>
    <recommendedName>
        <fullName evidence="6">GATA-type domain-containing protein</fullName>
    </recommendedName>
</protein>
<dbReference type="PANTHER" id="PTHR45658">
    <property type="entry name" value="GATA TRANSCRIPTION FACTOR"/>
    <property type="match status" value="1"/>
</dbReference>
<organism evidence="7 8">
    <name type="scientific">Lichtheimia ornata</name>
    <dbReference type="NCBI Taxonomy" id="688661"/>
    <lineage>
        <taxon>Eukaryota</taxon>
        <taxon>Fungi</taxon>
        <taxon>Fungi incertae sedis</taxon>
        <taxon>Mucoromycota</taxon>
        <taxon>Mucoromycotina</taxon>
        <taxon>Mucoromycetes</taxon>
        <taxon>Mucorales</taxon>
        <taxon>Lichtheimiaceae</taxon>
        <taxon>Lichtheimia</taxon>
    </lineage>
</organism>
<feature type="region of interest" description="Disordered" evidence="5">
    <location>
        <begin position="487"/>
        <end position="531"/>
    </location>
</feature>
<dbReference type="GO" id="GO:0043565">
    <property type="term" value="F:sequence-specific DNA binding"/>
    <property type="evidence" value="ECO:0007669"/>
    <property type="project" value="InterPro"/>
</dbReference>
<dbReference type="SUPFAM" id="SSF57716">
    <property type="entry name" value="Glucocorticoid receptor-like (DNA-binding domain)"/>
    <property type="match status" value="1"/>
</dbReference>
<dbReference type="InterPro" id="IPR013088">
    <property type="entry name" value="Znf_NHR/GATA"/>
</dbReference>
<dbReference type="Gene3D" id="3.30.50.10">
    <property type="entry name" value="Erythroid Transcription Factor GATA-1, subunit A"/>
    <property type="match status" value="1"/>
</dbReference>
<dbReference type="Pfam" id="PF00320">
    <property type="entry name" value="GATA"/>
    <property type="match status" value="1"/>
</dbReference>
<dbReference type="GO" id="GO:0006355">
    <property type="term" value="P:regulation of DNA-templated transcription"/>
    <property type="evidence" value="ECO:0007669"/>
    <property type="project" value="InterPro"/>
</dbReference>
<dbReference type="CDD" id="cd22249">
    <property type="entry name" value="UDM1_RNF168_RNF169-like"/>
    <property type="match status" value="1"/>
</dbReference>
<keyword evidence="3" id="KW-0862">Zinc</keyword>
<feature type="region of interest" description="Disordered" evidence="5">
    <location>
        <begin position="446"/>
        <end position="467"/>
    </location>
</feature>
<dbReference type="Proteomes" id="UP001234581">
    <property type="component" value="Unassembled WGS sequence"/>
</dbReference>
<keyword evidence="8" id="KW-1185">Reference proteome</keyword>
<name>A0AAD7V268_9FUNG</name>
<keyword evidence="1" id="KW-0479">Metal-binding</keyword>
<evidence type="ECO:0000256" key="3">
    <source>
        <dbReference type="ARBA" id="ARBA00022833"/>
    </source>
</evidence>
<dbReference type="PROSITE" id="PS50114">
    <property type="entry name" value="GATA_ZN_FINGER_2"/>
    <property type="match status" value="1"/>
</dbReference>
<feature type="region of interest" description="Disordered" evidence="5">
    <location>
        <begin position="355"/>
        <end position="377"/>
    </location>
</feature>
<evidence type="ECO:0000256" key="1">
    <source>
        <dbReference type="ARBA" id="ARBA00022723"/>
    </source>
</evidence>
<proteinExistence type="predicted"/>
<dbReference type="SMART" id="SM00401">
    <property type="entry name" value="ZnF_GATA"/>
    <property type="match status" value="1"/>
</dbReference>
<feature type="region of interest" description="Disordered" evidence="5">
    <location>
        <begin position="249"/>
        <end position="268"/>
    </location>
</feature>
<dbReference type="RefSeq" id="XP_058342358.1">
    <property type="nucleotide sequence ID" value="XM_058486772.1"/>
</dbReference>
<reference evidence="7 8" key="1">
    <citation type="submission" date="2023-03" db="EMBL/GenBank/DDBJ databases">
        <title>Genome sequence of Lichtheimia ornata CBS 291.66.</title>
        <authorList>
            <person name="Mohabir J.T."/>
            <person name="Shea T.P."/>
            <person name="Kurbessoian T."/>
            <person name="Berby B."/>
            <person name="Fontaine J."/>
            <person name="Livny J."/>
            <person name="Gnirke A."/>
            <person name="Stajich J.E."/>
            <person name="Cuomo C.A."/>
        </authorList>
    </citation>
    <scope>NUCLEOTIDE SEQUENCE [LARGE SCALE GENOMIC DNA]</scope>
    <source>
        <strain evidence="7">CBS 291.66</strain>
    </source>
</reference>
<evidence type="ECO:0000256" key="2">
    <source>
        <dbReference type="ARBA" id="ARBA00022771"/>
    </source>
</evidence>
<feature type="domain" description="GATA-type" evidence="6">
    <location>
        <begin position="384"/>
        <end position="435"/>
    </location>
</feature>
<dbReference type="EMBL" id="JARTCD010000031">
    <property type="protein sequence ID" value="KAJ8657445.1"/>
    <property type="molecule type" value="Genomic_DNA"/>
</dbReference>
<dbReference type="PANTHER" id="PTHR45658:SF18">
    <property type="entry name" value="PROTEIN GAT2"/>
    <property type="match status" value="1"/>
</dbReference>
<comment type="caution">
    <text evidence="7">The sequence shown here is derived from an EMBL/GenBank/DDBJ whole genome shotgun (WGS) entry which is preliminary data.</text>
</comment>
<feature type="compositionally biased region" description="Low complexity" evidence="5">
    <location>
        <begin position="495"/>
        <end position="518"/>
    </location>
</feature>
<dbReference type="InterPro" id="IPR000679">
    <property type="entry name" value="Znf_GATA"/>
</dbReference>
<gene>
    <name evidence="7" type="ORF">O0I10_006747</name>
</gene>
<feature type="region of interest" description="Disordered" evidence="5">
    <location>
        <begin position="124"/>
        <end position="149"/>
    </location>
</feature>
<dbReference type="AlphaFoldDB" id="A0AAD7V268"/>
<feature type="compositionally biased region" description="Low complexity" evidence="5">
    <location>
        <begin position="129"/>
        <end position="143"/>
    </location>
</feature>
<dbReference type="InterPro" id="IPR051140">
    <property type="entry name" value="GATA_TF"/>
</dbReference>
<evidence type="ECO:0000256" key="5">
    <source>
        <dbReference type="SAM" id="MobiDB-lite"/>
    </source>
</evidence>
<dbReference type="GeneID" id="83214157"/>